<dbReference type="KEGG" id="fae:FAES_1854"/>
<keyword evidence="2" id="KW-1185">Reference proteome</keyword>
<evidence type="ECO:0000313" key="2">
    <source>
        <dbReference type="Proteomes" id="UP000011058"/>
    </source>
</evidence>
<evidence type="ECO:0000313" key="1">
    <source>
        <dbReference type="EMBL" id="CCG99864.1"/>
    </source>
</evidence>
<dbReference type="STRING" id="1166018.FAES_1854"/>
<dbReference type="RefSeq" id="WP_015330963.1">
    <property type="nucleotide sequence ID" value="NC_020054.1"/>
</dbReference>
<dbReference type="OrthoDB" id="72471at2"/>
<sequence length="227" mass="26079">MKLIPILFSTPMVQANQAGIKSQTRRITGKLKVVNEQLRHDWTVTPIAVKGGLPCFVFTAPGMADVVASSPYGKPGDVLWVRETYCPLVDHHWAKEQPYAYKADQTSADSDDYRQQYIKAGYPYQWKPSIHMPYAACRMWLQVKSVRVERLQDISEADARAEGATQGIYRPYGENGCQLEVNEYARYVDGYRFIWHNINGPGSWEKNPFVWVVEYQRIEKPQLTNDN</sequence>
<name>I0K6W1_9BACT</name>
<gene>
    <name evidence="1" type="ORF">FAES_1854</name>
</gene>
<dbReference type="AlphaFoldDB" id="I0K6W1"/>
<accession>I0K6W1</accession>
<proteinExistence type="predicted"/>
<protein>
    <submittedName>
        <fullName evidence="1">Uncharacterized protein</fullName>
    </submittedName>
</protein>
<organism evidence="1 2">
    <name type="scientific">Fibrella aestuarina BUZ 2</name>
    <dbReference type="NCBI Taxonomy" id="1166018"/>
    <lineage>
        <taxon>Bacteria</taxon>
        <taxon>Pseudomonadati</taxon>
        <taxon>Bacteroidota</taxon>
        <taxon>Cytophagia</taxon>
        <taxon>Cytophagales</taxon>
        <taxon>Spirosomataceae</taxon>
        <taxon>Fibrella</taxon>
    </lineage>
</organism>
<dbReference type="PATRIC" id="fig|1166018.3.peg.3593"/>
<dbReference type="eggNOG" id="ENOG5032T0P">
    <property type="taxonomic scope" value="Bacteria"/>
</dbReference>
<dbReference type="EMBL" id="HE796683">
    <property type="protein sequence ID" value="CCG99864.1"/>
    <property type="molecule type" value="Genomic_DNA"/>
</dbReference>
<dbReference type="HOGENOM" id="CLU_077247_0_0_10"/>
<reference evidence="1 2" key="1">
    <citation type="journal article" date="2012" name="J. Bacteriol.">
        <title>Genome Sequence of Fibrella aestuarina BUZ 2T, a Filamentous Marine Bacterium.</title>
        <authorList>
            <person name="Filippini M."/>
            <person name="Qi W."/>
            <person name="Blom J."/>
            <person name="Goesmann A."/>
            <person name="Smits T.H."/>
            <person name="Bagheri H.C."/>
        </authorList>
    </citation>
    <scope>NUCLEOTIDE SEQUENCE [LARGE SCALE GENOMIC DNA]</scope>
    <source>
        <strain evidence="2">BUZ 2T</strain>
    </source>
</reference>
<dbReference type="Proteomes" id="UP000011058">
    <property type="component" value="Chromosome"/>
</dbReference>